<dbReference type="InterPro" id="IPR011013">
    <property type="entry name" value="Gal_mutarotase_sf_dom"/>
</dbReference>
<dbReference type="InterPro" id="IPR037481">
    <property type="entry name" value="LacX"/>
</dbReference>
<dbReference type="PANTHER" id="PTHR11122:SF13">
    <property type="entry name" value="GLUCOSE-6-PHOSPHATE 1-EPIMERASE"/>
    <property type="match status" value="1"/>
</dbReference>
<dbReference type="CDD" id="cd09024">
    <property type="entry name" value="Aldose_epim_lacX"/>
    <property type="match status" value="1"/>
</dbReference>
<dbReference type="PANTHER" id="PTHR11122">
    <property type="entry name" value="APOSPORY-ASSOCIATED PROTEIN C-RELATED"/>
    <property type="match status" value="1"/>
</dbReference>
<keyword evidence="2" id="KW-1185">Reference proteome</keyword>
<dbReference type="InterPro" id="IPR008183">
    <property type="entry name" value="Aldose_1/G6P_1-epimerase"/>
</dbReference>
<dbReference type="Gene3D" id="2.70.98.10">
    <property type="match status" value="1"/>
</dbReference>
<evidence type="ECO:0000313" key="1">
    <source>
        <dbReference type="EMBL" id="KRM90971.1"/>
    </source>
</evidence>
<dbReference type="Pfam" id="PF01263">
    <property type="entry name" value="Aldose_epim"/>
    <property type="match status" value="1"/>
</dbReference>
<dbReference type="SUPFAM" id="SSF74650">
    <property type="entry name" value="Galactose mutarotase-like"/>
    <property type="match status" value="1"/>
</dbReference>
<dbReference type="PATRIC" id="fig|1423729.3.peg.980"/>
<evidence type="ECO:0000313" key="2">
    <source>
        <dbReference type="Proteomes" id="UP000051131"/>
    </source>
</evidence>
<reference evidence="1 2" key="1">
    <citation type="journal article" date="2015" name="Genome Announc.">
        <title>Expanding the biotechnology potential of lactobacilli through comparative genomics of 213 strains and associated genera.</title>
        <authorList>
            <person name="Sun Z."/>
            <person name="Harris H.M."/>
            <person name="McCann A."/>
            <person name="Guo C."/>
            <person name="Argimon S."/>
            <person name="Zhang W."/>
            <person name="Yang X."/>
            <person name="Jeffery I.B."/>
            <person name="Cooney J.C."/>
            <person name="Kagawa T.F."/>
            <person name="Liu W."/>
            <person name="Song Y."/>
            <person name="Salvetti E."/>
            <person name="Wrobel A."/>
            <person name="Rasinkangas P."/>
            <person name="Parkhill J."/>
            <person name="Rea M.C."/>
            <person name="O'Sullivan O."/>
            <person name="Ritari J."/>
            <person name="Douillard F.P."/>
            <person name="Paul Ross R."/>
            <person name="Yang R."/>
            <person name="Briner A.E."/>
            <person name="Felis G.E."/>
            <person name="de Vos W.M."/>
            <person name="Barrangou R."/>
            <person name="Klaenhammer T.R."/>
            <person name="Caufield P.W."/>
            <person name="Cui Y."/>
            <person name="Zhang H."/>
            <person name="O'Toole P.W."/>
        </authorList>
    </citation>
    <scope>NUCLEOTIDE SEQUENCE [LARGE SCALE GENOMIC DNA]</scope>
    <source>
        <strain evidence="1 2">DSM 21116</strain>
    </source>
</reference>
<dbReference type="GO" id="GO:0016853">
    <property type="term" value="F:isomerase activity"/>
    <property type="evidence" value="ECO:0007669"/>
    <property type="project" value="InterPro"/>
</dbReference>
<gene>
    <name evidence="1" type="ORF">FC80_GL000967</name>
</gene>
<sequence>MIKLTVSLENEFLRVSFSKDGGELTSIFNKKNNTEYLWQADSKFWGRHAPVLFPIVGRLKNDTYRVNGVDYQLSQHGFARDLEFNIELLESNQVLFSLHSNQETLKKYPFDFVLKIKYHLSESKLRVTYIVENPSTKTLLFSIGGHPAFNVPIQNTELFEDYHVTINPKDNYPQIKLQGNYSDSKNPHDFTKEQLPITRETFENDAVILSLKDKHPMLTLTDKKNKKGIHFNTGNADFVGIWSKYPEEAPFVCIEPWWGLADDITTDGELAQKVGIHKLTEKEVFSGFYEIEVF</sequence>
<comment type="caution">
    <text evidence="1">The sequence shown here is derived from an EMBL/GenBank/DDBJ whole genome shotgun (WGS) entry which is preliminary data.</text>
</comment>
<dbReference type="GO" id="GO:0005975">
    <property type="term" value="P:carbohydrate metabolic process"/>
    <property type="evidence" value="ECO:0007669"/>
    <property type="project" value="InterPro"/>
</dbReference>
<protein>
    <submittedName>
        <fullName evidence="1">Galactose mutarotase-like protein</fullName>
    </submittedName>
</protein>
<accession>A0A0R2CRN0</accession>
<name>A0A0R2CRN0_9LACO</name>
<dbReference type="STRING" id="1423729.FC80_GL000967"/>
<organism evidence="1 2">
    <name type="scientific">Liquorilactobacillus cacaonum DSM 21116</name>
    <dbReference type="NCBI Taxonomy" id="1423729"/>
    <lineage>
        <taxon>Bacteria</taxon>
        <taxon>Bacillati</taxon>
        <taxon>Bacillota</taxon>
        <taxon>Bacilli</taxon>
        <taxon>Lactobacillales</taxon>
        <taxon>Lactobacillaceae</taxon>
        <taxon>Liquorilactobacillus</taxon>
    </lineage>
</organism>
<proteinExistence type="predicted"/>
<dbReference type="AlphaFoldDB" id="A0A0R2CRN0"/>
<dbReference type="InterPro" id="IPR014718">
    <property type="entry name" value="GH-type_carb-bd"/>
</dbReference>
<dbReference type="GO" id="GO:0030246">
    <property type="term" value="F:carbohydrate binding"/>
    <property type="evidence" value="ECO:0007669"/>
    <property type="project" value="InterPro"/>
</dbReference>
<dbReference type="EMBL" id="AYZE01000014">
    <property type="protein sequence ID" value="KRM90971.1"/>
    <property type="molecule type" value="Genomic_DNA"/>
</dbReference>
<dbReference type="Proteomes" id="UP000051131">
    <property type="component" value="Unassembled WGS sequence"/>
</dbReference>